<gene>
    <name evidence="2" type="ORF">OI18_20925</name>
</gene>
<name>A0A0C1IQY1_9BACT</name>
<sequence>MKYVITGSAGNISRPLAEKLLESGHEVTVIGRNAEHLKVLTDQGAKAAIGSVEDRKFLSEAFRDADAVYTMVPPIYIDNDWKGYIAGIGENYAAALKDSRALYVVNLSSFGAHRPDGCGPVSGLHRAEHALDSLAGKNVLHLRPGYFYSNFLSSIGMVKNMNFIGSNFGGEGFKLVMSYTGDIAEEAAKKLNSLSFSGKSSVYIASDVRSTEDIARAFGSAIGKPDLPWVTFTDEQMNDGLLAAGLPGEIAKNYTEMGKALRTGIMAEDFFKHRPARLGKTSLEDFAKIFAESYNAG</sequence>
<keyword evidence="3" id="KW-1185">Reference proteome</keyword>
<organism evidence="2 3">
    <name type="scientific">Flavihumibacter solisilvae</name>
    <dbReference type="NCBI Taxonomy" id="1349421"/>
    <lineage>
        <taxon>Bacteria</taxon>
        <taxon>Pseudomonadati</taxon>
        <taxon>Bacteroidota</taxon>
        <taxon>Chitinophagia</taxon>
        <taxon>Chitinophagales</taxon>
        <taxon>Chitinophagaceae</taxon>
        <taxon>Flavihumibacter</taxon>
    </lineage>
</organism>
<dbReference type="Proteomes" id="UP000031408">
    <property type="component" value="Unassembled WGS sequence"/>
</dbReference>
<reference evidence="2 3" key="1">
    <citation type="submission" date="2014-11" db="EMBL/GenBank/DDBJ databases">
        <title>Genome sequence of Flavihumibacter solisilvae 3-3.</title>
        <authorList>
            <person name="Zhou G."/>
            <person name="Li M."/>
            <person name="Wang G."/>
        </authorList>
    </citation>
    <scope>NUCLEOTIDE SEQUENCE [LARGE SCALE GENOMIC DNA]</scope>
    <source>
        <strain evidence="2 3">3-3</strain>
    </source>
</reference>
<dbReference type="Gene3D" id="3.90.25.10">
    <property type="entry name" value="UDP-galactose 4-epimerase, domain 1"/>
    <property type="match status" value="1"/>
</dbReference>
<feature type="domain" description="NAD(P)-binding" evidence="1">
    <location>
        <begin position="7"/>
        <end position="114"/>
    </location>
</feature>
<evidence type="ECO:0000313" key="2">
    <source>
        <dbReference type="EMBL" id="KIC92879.1"/>
    </source>
</evidence>
<dbReference type="RefSeq" id="WP_039143611.1">
    <property type="nucleotide sequence ID" value="NZ_JSVC01000027.1"/>
</dbReference>
<comment type="caution">
    <text evidence="2">The sequence shown here is derived from an EMBL/GenBank/DDBJ whole genome shotgun (WGS) entry which is preliminary data.</text>
</comment>
<evidence type="ECO:0000259" key="1">
    <source>
        <dbReference type="Pfam" id="PF13460"/>
    </source>
</evidence>
<dbReference type="PANTHER" id="PTHR43162">
    <property type="match status" value="1"/>
</dbReference>
<protein>
    <recommendedName>
        <fullName evidence="1">NAD(P)-binding domain-containing protein</fullName>
    </recommendedName>
</protein>
<dbReference type="OrthoDB" id="2149806at2"/>
<evidence type="ECO:0000313" key="3">
    <source>
        <dbReference type="Proteomes" id="UP000031408"/>
    </source>
</evidence>
<dbReference type="AlphaFoldDB" id="A0A0C1IQY1"/>
<dbReference type="PANTHER" id="PTHR43162:SF1">
    <property type="entry name" value="PRESTALK A DIFFERENTIATION PROTEIN A"/>
    <property type="match status" value="1"/>
</dbReference>
<dbReference type="STRING" id="1349421.OI18_20925"/>
<proteinExistence type="predicted"/>
<dbReference type="InterPro" id="IPR051604">
    <property type="entry name" value="Ergot_Alk_Oxidoreductase"/>
</dbReference>
<accession>A0A0C1IQY1</accession>
<dbReference type="Gene3D" id="3.40.50.720">
    <property type="entry name" value="NAD(P)-binding Rossmann-like Domain"/>
    <property type="match status" value="1"/>
</dbReference>
<dbReference type="EMBL" id="JSVC01000027">
    <property type="protein sequence ID" value="KIC92879.1"/>
    <property type="molecule type" value="Genomic_DNA"/>
</dbReference>
<dbReference type="InterPro" id="IPR036291">
    <property type="entry name" value="NAD(P)-bd_dom_sf"/>
</dbReference>
<dbReference type="SUPFAM" id="SSF51735">
    <property type="entry name" value="NAD(P)-binding Rossmann-fold domains"/>
    <property type="match status" value="1"/>
</dbReference>
<dbReference type="InterPro" id="IPR016040">
    <property type="entry name" value="NAD(P)-bd_dom"/>
</dbReference>
<dbReference type="Pfam" id="PF13460">
    <property type="entry name" value="NAD_binding_10"/>
    <property type="match status" value="1"/>
</dbReference>